<name>A0ABS4MKS2_9ACTN</name>
<evidence type="ECO:0000313" key="2">
    <source>
        <dbReference type="EMBL" id="MBP2060308.1"/>
    </source>
</evidence>
<proteinExistence type="predicted"/>
<keyword evidence="3" id="KW-1185">Reference proteome</keyword>
<protein>
    <submittedName>
        <fullName evidence="2">Uncharacterized protein</fullName>
    </submittedName>
</protein>
<feature type="region of interest" description="Disordered" evidence="1">
    <location>
        <begin position="24"/>
        <end position="63"/>
    </location>
</feature>
<dbReference type="EMBL" id="JAGGLR010000003">
    <property type="protein sequence ID" value="MBP2060308.1"/>
    <property type="molecule type" value="Genomic_DNA"/>
</dbReference>
<dbReference type="PROSITE" id="PS51318">
    <property type="entry name" value="TAT"/>
    <property type="match status" value="1"/>
</dbReference>
<dbReference type="InterPro" id="IPR006311">
    <property type="entry name" value="TAT_signal"/>
</dbReference>
<organism evidence="2 3">
    <name type="scientific">Streptomyces iranensis</name>
    <dbReference type="NCBI Taxonomy" id="576784"/>
    <lineage>
        <taxon>Bacteria</taxon>
        <taxon>Bacillati</taxon>
        <taxon>Actinomycetota</taxon>
        <taxon>Actinomycetes</taxon>
        <taxon>Kitasatosporales</taxon>
        <taxon>Streptomycetaceae</taxon>
        <taxon>Streptomyces</taxon>
        <taxon>Streptomyces violaceusniger group</taxon>
    </lineage>
</organism>
<evidence type="ECO:0000313" key="3">
    <source>
        <dbReference type="Proteomes" id="UP000756710"/>
    </source>
</evidence>
<dbReference type="Proteomes" id="UP000756710">
    <property type="component" value="Unassembled WGS sequence"/>
</dbReference>
<feature type="compositionally biased region" description="Low complexity" evidence="1">
    <location>
        <begin position="24"/>
        <end position="42"/>
    </location>
</feature>
<accession>A0ABS4MKS2</accession>
<reference evidence="2 3" key="1">
    <citation type="submission" date="2021-03" db="EMBL/GenBank/DDBJ databases">
        <title>Genomic Encyclopedia of Type Strains, Phase IV (KMG-IV): sequencing the most valuable type-strain genomes for metagenomic binning, comparative biology and taxonomic classification.</title>
        <authorList>
            <person name="Goeker M."/>
        </authorList>
    </citation>
    <scope>NUCLEOTIDE SEQUENCE [LARGE SCALE GENOMIC DNA]</scope>
    <source>
        <strain evidence="2 3">DSM 41954</strain>
    </source>
</reference>
<dbReference type="GeneID" id="32466071"/>
<gene>
    <name evidence="2" type="ORF">J2Z30_001310</name>
</gene>
<comment type="caution">
    <text evidence="2">The sequence shown here is derived from an EMBL/GenBank/DDBJ whole genome shotgun (WGS) entry which is preliminary data.</text>
</comment>
<evidence type="ECO:0000256" key="1">
    <source>
        <dbReference type="SAM" id="MobiDB-lite"/>
    </source>
</evidence>
<sequence>MIDRRTFGKAIGVGAAGTAAASLTGLSGPSSAAASSSSGPGTDRAATAPASHTGGGSFPALPQEAPGAFAQAVLDVDRF</sequence>
<dbReference type="RefSeq" id="WP_044579538.1">
    <property type="nucleotide sequence ID" value="NZ_BAABDR010000079.1"/>
</dbReference>